<feature type="domain" description="Reverse transcriptase zinc-binding" evidence="1">
    <location>
        <begin position="231"/>
        <end position="289"/>
    </location>
</feature>
<keyword evidence="3" id="KW-1185">Reference proteome</keyword>
<organism evidence="2 3">
    <name type="scientific">Dipteronia sinensis</name>
    <dbReference type="NCBI Taxonomy" id="43782"/>
    <lineage>
        <taxon>Eukaryota</taxon>
        <taxon>Viridiplantae</taxon>
        <taxon>Streptophyta</taxon>
        <taxon>Embryophyta</taxon>
        <taxon>Tracheophyta</taxon>
        <taxon>Spermatophyta</taxon>
        <taxon>Magnoliopsida</taxon>
        <taxon>eudicotyledons</taxon>
        <taxon>Gunneridae</taxon>
        <taxon>Pentapetalae</taxon>
        <taxon>rosids</taxon>
        <taxon>malvids</taxon>
        <taxon>Sapindales</taxon>
        <taxon>Sapindaceae</taxon>
        <taxon>Hippocastanoideae</taxon>
        <taxon>Acereae</taxon>
        <taxon>Dipteronia</taxon>
    </lineage>
</organism>
<reference evidence="2" key="1">
    <citation type="journal article" date="2023" name="Plant J.">
        <title>Genome sequences and population genomics provide insights into the demographic history, inbreeding, and mutation load of two 'living fossil' tree species of Dipteronia.</title>
        <authorList>
            <person name="Feng Y."/>
            <person name="Comes H.P."/>
            <person name="Chen J."/>
            <person name="Zhu S."/>
            <person name="Lu R."/>
            <person name="Zhang X."/>
            <person name="Li P."/>
            <person name="Qiu J."/>
            <person name="Olsen K.M."/>
            <person name="Qiu Y."/>
        </authorList>
    </citation>
    <scope>NUCLEOTIDE SEQUENCE</scope>
    <source>
        <strain evidence="2">NBL</strain>
    </source>
</reference>
<evidence type="ECO:0000313" key="3">
    <source>
        <dbReference type="Proteomes" id="UP001281410"/>
    </source>
</evidence>
<dbReference type="AlphaFoldDB" id="A0AAE0DVR7"/>
<protein>
    <recommendedName>
        <fullName evidence="1">Reverse transcriptase zinc-binding domain-containing protein</fullName>
    </recommendedName>
</protein>
<dbReference type="PANTHER" id="PTHR33116:SF86">
    <property type="entry name" value="REVERSE TRANSCRIPTASE DOMAIN-CONTAINING PROTEIN"/>
    <property type="match status" value="1"/>
</dbReference>
<comment type="caution">
    <text evidence="2">The sequence shown here is derived from an EMBL/GenBank/DDBJ whole genome shotgun (WGS) entry which is preliminary data.</text>
</comment>
<dbReference type="EMBL" id="JANJYJ010000009">
    <property type="protein sequence ID" value="KAK3189087.1"/>
    <property type="molecule type" value="Genomic_DNA"/>
</dbReference>
<proteinExistence type="predicted"/>
<evidence type="ECO:0000259" key="1">
    <source>
        <dbReference type="Pfam" id="PF13966"/>
    </source>
</evidence>
<dbReference type="InterPro" id="IPR026960">
    <property type="entry name" value="RVT-Znf"/>
</dbReference>
<dbReference type="PANTHER" id="PTHR33116">
    <property type="entry name" value="REVERSE TRANSCRIPTASE ZINC-BINDING DOMAIN-CONTAINING PROTEIN-RELATED-RELATED"/>
    <property type="match status" value="1"/>
</dbReference>
<gene>
    <name evidence="2" type="ORF">Dsin_028648</name>
</gene>
<dbReference type="Proteomes" id="UP001281410">
    <property type="component" value="Unassembled WGS sequence"/>
</dbReference>
<accession>A0AAE0DVR7</accession>
<evidence type="ECO:0000313" key="2">
    <source>
        <dbReference type="EMBL" id="KAK3189087.1"/>
    </source>
</evidence>
<sequence length="294" mass="34278">MPSYAMSIFHLPKSLIAEIHRMSARFWWGSKENQQNIHWCTWKRLCTPENDGGLGFCDIEKSNRAYLAKQCWRMIKNPDSLVVKVLKGCYYKDKSFLEAQKNGDGSYVWNILIWGKDLLEEGIRWRVSNGNSIHVYKDKWIPKQSTFKILSHPSLNDAIVDQLLTPSGNWNLQLIHEKFSSDDENKILRIPIGRGKREELIIWHYEGDGTYMVKSGYWLGINLEDKSRPFNTNPSTRLWSFFWKLKIPSKVKILIWKASHYWIPTKASIARRGIQISHICDACKSSIETTLVDL</sequence>
<name>A0AAE0DVR7_9ROSI</name>
<dbReference type="Pfam" id="PF13966">
    <property type="entry name" value="zf-RVT"/>
    <property type="match status" value="1"/>
</dbReference>